<evidence type="ECO:0008006" key="3">
    <source>
        <dbReference type="Google" id="ProtNLM"/>
    </source>
</evidence>
<dbReference type="Gene3D" id="2.60.120.290">
    <property type="entry name" value="Spermadhesin, CUB domain"/>
    <property type="match status" value="1"/>
</dbReference>
<reference evidence="1" key="2">
    <citation type="submission" date="2017-10" db="EMBL/GenBank/DDBJ databases">
        <title>Ladona fulva Genome sequencing and assembly.</title>
        <authorList>
            <person name="Murali S."/>
            <person name="Richards S."/>
            <person name="Bandaranaike D."/>
            <person name="Bellair M."/>
            <person name="Blankenburg K."/>
            <person name="Chao H."/>
            <person name="Dinh H."/>
            <person name="Doddapaneni H."/>
            <person name="Dugan-Rocha S."/>
            <person name="Elkadiri S."/>
            <person name="Gnanaolivu R."/>
            <person name="Hernandez B."/>
            <person name="Skinner E."/>
            <person name="Javaid M."/>
            <person name="Lee S."/>
            <person name="Li M."/>
            <person name="Ming W."/>
            <person name="Munidasa M."/>
            <person name="Muniz J."/>
            <person name="Nguyen L."/>
            <person name="Hughes D."/>
            <person name="Osuji N."/>
            <person name="Pu L.-L."/>
            <person name="Puazo M."/>
            <person name="Qu C."/>
            <person name="Quiroz J."/>
            <person name="Raj R."/>
            <person name="Weissenberger G."/>
            <person name="Xin Y."/>
            <person name="Zou X."/>
            <person name="Han Y."/>
            <person name="Worley K."/>
            <person name="Muzny D."/>
            <person name="Gibbs R."/>
        </authorList>
    </citation>
    <scope>NUCLEOTIDE SEQUENCE</scope>
    <source>
        <strain evidence="1">Sampled in the wild</strain>
    </source>
</reference>
<dbReference type="PANTHER" id="PTHR47537">
    <property type="entry name" value="CUBILIN"/>
    <property type="match status" value="1"/>
</dbReference>
<dbReference type="GO" id="GO:0005886">
    <property type="term" value="C:plasma membrane"/>
    <property type="evidence" value="ECO:0007669"/>
    <property type="project" value="TreeGrafter"/>
</dbReference>
<dbReference type="InterPro" id="IPR035914">
    <property type="entry name" value="Sperma_CUB_dom_sf"/>
</dbReference>
<evidence type="ECO:0000313" key="2">
    <source>
        <dbReference type="Proteomes" id="UP000792457"/>
    </source>
</evidence>
<name>A0A8K0NV76_LADFU</name>
<dbReference type="OrthoDB" id="10037824at2759"/>
<dbReference type="EMBL" id="KZ308146">
    <property type="protein sequence ID" value="KAG8222892.1"/>
    <property type="molecule type" value="Genomic_DNA"/>
</dbReference>
<proteinExistence type="predicted"/>
<dbReference type="SUPFAM" id="SSF49854">
    <property type="entry name" value="Spermadhesin, CUB domain"/>
    <property type="match status" value="1"/>
</dbReference>
<accession>A0A8K0NV76</accession>
<protein>
    <recommendedName>
        <fullName evidence="3">CUB domain-containing protein</fullName>
    </recommendedName>
</protein>
<evidence type="ECO:0000313" key="1">
    <source>
        <dbReference type="EMBL" id="KAG8222892.1"/>
    </source>
</evidence>
<sequence length="127" mass="13976">MQFSQFLKKSDATARYGEPLIGPPGPSWLALGIPSGGKTAADLVHRGQLVPGTYCDRVFRDCHRLRCRIQSPNFPGMYPRNASCTYTVEAGSWVPGMHATVAVLQRAGQKVRIIMGHANEWPRPKQG</sequence>
<organism evidence="1 2">
    <name type="scientific">Ladona fulva</name>
    <name type="common">Scarce chaser dragonfly</name>
    <name type="synonym">Libellula fulva</name>
    <dbReference type="NCBI Taxonomy" id="123851"/>
    <lineage>
        <taxon>Eukaryota</taxon>
        <taxon>Metazoa</taxon>
        <taxon>Ecdysozoa</taxon>
        <taxon>Arthropoda</taxon>
        <taxon>Hexapoda</taxon>
        <taxon>Insecta</taxon>
        <taxon>Pterygota</taxon>
        <taxon>Palaeoptera</taxon>
        <taxon>Odonata</taxon>
        <taxon>Epiprocta</taxon>
        <taxon>Anisoptera</taxon>
        <taxon>Libelluloidea</taxon>
        <taxon>Libellulidae</taxon>
        <taxon>Ladona</taxon>
    </lineage>
</organism>
<dbReference type="InterPro" id="IPR053207">
    <property type="entry name" value="Non-NMDA_GluR_Accessory"/>
</dbReference>
<comment type="caution">
    <text evidence="1">The sequence shown here is derived from an EMBL/GenBank/DDBJ whole genome shotgun (WGS) entry which is preliminary data.</text>
</comment>
<dbReference type="PANTHER" id="PTHR47537:SF3">
    <property type="entry name" value="CUB DOMAIN-CONTAINING PROTEIN"/>
    <property type="match status" value="1"/>
</dbReference>
<gene>
    <name evidence="1" type="ORF">J437_LFUL003537</name>
</gene>
<dbReference type="AlphaFoldDB" id="A0A8K0NV76"/>
<keyword evidence="2" id="KW-1185">Reference proteome</keyword>
<dbReference type="Proteomes" id="UP000792457">
    <property type="component" value="Unassembled WGS sequence"/>
</dbReference>
<reference evidence="1" key="1">
    <citation type="submission" date="2013-04" db="EMBL/GenBank/DDBJ databases">
        <authorList>
            <person name="Qu J."/>
            <person name="Murali S.C."/>
            <person name="Bandaranaike D."/>
            <person name="Bellair M."/>
            <person name="Blankenburg K."/>
            <person name="Chao H."/>
            <person name="Dinh H."/>
            <person name="Doddapaneni H."/>
            <person name="Downs B."/>
            <person name="Dugan-Rocha S."/>
            <person name="Elkadiri S."/>
            <person name="Gnanaolivu R.D."/>
            <person name="Hernandez B."/>
            <person name="Javaid M."/>
            <person name="Jayaseelan J.C."/>
            <person name="Lee S."/>
            <person name="Li M."/>
            <person name="Ming W."/>
            <person name="Munidasa M."/>
            <person name="Muniz J."/>
            <person name="Nguyen L."/>
            <person name="Ongeri F."/>
            <person name="Osuji N."/>
            <person name="Pu L.-L."/>
            <person name="Puazo M."/>
            <person name="Qu C."/>
            <person name="Quiroz J."/>
            <person name="Raj R."/>
            <person name="Weissenberger G."/>
            <person name="Xin Y."/>
            <person name="Zou X."/>
            <person name="Han Y."/>
            <person name="Richards S."/>
            <person name="Worley K."/>
            <person name="Muzny D."/>
            <person name="Gibbs R."/>
        </authorList>
    </citation>
    <scope>NUCLEOTIDE SEQUENCE</scope>
    <source>
        <strain evidence="1">Sampled in the wild</strain>
    </source>
</reference>